<dbReference type="OrthoDB" id="5843723at2759"/>
<name>A0A8J2S4K9_9CRUS</name>
<feature type="region of interest" description="Disordered" evidence="1">
    <location>
        <begin position="26"/>
        <end position="67"/>
    </location>
</feature>
<sequence>MDCNIGVPSQTSTLSRAEKALVKRNVSRPLSNNAPVSQFFEDSATEDHAKSKKAKNQPRGIHYNLTV</sequence>
<keyword evidence="3" id="KW-1185">Reference proteome</keyword>
<reference evidence="2" key="1">
    <citation type="submission" date="2021-11" db="EMBL/GenBank/DDBJ databases">
        <authorList>
            <person name="Schell T."/>
        </authorList>
    </citation>
    <scope>NUCLEOTIDE SEQUENCE</scope>
    <source>
        <strain evidence="2">M5</strain>
    </source>
</reference>
<evidence type="ECO:0000313" key="3">
    <source>
        <dbReference type="Proteomes" id="UP000789390"/>
    </source>
</evidence>
<evidence type="ECO:0000313" key="2">
    <source>
        <dbReference type="EMBL" id="CAH0110457.1"/>
    </source>
</evidence>
<gene>
    <name evidence="2" type="ORF">DGAL_LOCUS14026</name>
</gene>
<protein>
    <submittedName>
        <fullName evidence="2">Uncharacterized protein</fullName>
    </submittedName>
</protein>
<dbReference type="EMBL" id="CAKKLH010000303">
    <property type="protein sequence ID" value="CAH0110457.1"/>
    <property type="molecule type" value="Genomic_DNA"/>
</dbReference>
<organism evidence="2 3">
    <name type="scientific">Daphnia galeata</name>
    <dbReference type="NCBI Taxonomy" id="27404"/>
    <lineage>
        <taxon>Eukaryota</taxon>
        <taxon>Metazoa</taxon>
        <taxon>Ecdysozoa</taxon>
        <taxon>Arthropoda</taxon>
        <taxon>Crustacea</taxon>
        <taxon>Branchiopoda</taxon>
        <taxon>Diplostraca</taxon>
        <taxon>Cladocera</taxon>
        <taxon>Anomopoda</taxon>
        <taxon>Daphniidae</taxon>
        <taxon>Daphnia</taxon>
    </lineage>
</organism>
<proteinExistence type="predicted"/>
<comment type="caution">
    <text evidence="2">The sequence shown here is derived from an EMBL/GenBank/DDBJ whole genome shotgun (WGS) entry which is preliminary data.</text>
</comment>
<accession>A0A8J2S4K9</accession>
<dbReference type="Proteomes" id="UP000789390">
    <property type="component" value="Unassembled WGS sequence"/>
</dbReference>
<evidence type="ECO:0000256" key="1">
    <source>
        <dbReference type="SAM" id="MobiDB-lite"/>
    </source>
</evidence>
<dbReference type="AlphaFoldDB" id="A0A8J2S4K9"/>